<keyword evidence="16" id="KW-0002">3D-structure</keyword>
<dbReference type="SUPFAM" id="SSF55874">
    <property type="entry name" value="ATPase domain of HSP90 chaperone/DNA topoisomerase II/histidine kinase"/>
    <property type="match status" value="1"/>
</dbReference>
<keyword evidence="4" id="KW-0808">Transferase</keyword>
<feature type="binding site" evidence="16">
    <location>
        <position position="72"/>
    </location>
    <ligand>
        <name>Zn(2+)</name>
        <dbReference type="ChEBI" id="CHEBI:29105"/>
    </ligand>
</feature>
<dbReference type="EMBL" id="CP000246">
    <property type="protein sequence ID" value="ABG84925.1"/>
    <property type="molecule type" value="Genomic_DNA"/>
</dbReference>
<organism evidence="14 15">
    <name type="scientific">Clostridium perfringens (strain ATCC 13124 / DSM 756 / JCM 1290 / NCIMB 6125 / NCTC 8237 / Type A)</name>
    <dbReference type="NCBI Taxonomy" id="195103"/>
    <lineage>
        <taxon>Bacteria</taxon>
        <taxon>Bacillati</taxon>
        <taxon>Bacillota</taxon>
        <taxon>Clostridia</taxon>
        <taxon>Eubacteriales</taxon>
        <taxon>Clostridiaceae</taxon>
        <taxon>Clostridium</taxon>
    </lineage>
</organism>
<dbReference type="InterPro" id="IPR005467">
    <property type="entry name" value="His_kinase_dom"/>
</dbReference>
<evidence type="ECO:0007829" key="16">
    <source>
        <dbReference type="PDB" id="4ONX"/>
    </source>
</evidence>
<evidence type="ECO:0000256" key="2">
    <source>
        <dbReference type="ARBA" id="ARBA00022475"/>
    </source>
</evidence>
<dbReference type="Proteomes" id="UP000001823">
    <property type="component" value="Chromosome"/>
</dbReference>
<sequence>MKVKFENKILLWAILITFIPLALSFTLFIEDKLSYMDEDVRNTLKETAFSISEIPFIQEDLSNGEINSRIQEYTKHFIEAINDVDIIVVADMRGVKYSHLDEKQIGQVFVNEDKKEVLTQGSSYYSLMKGSMGETLRWFQPVMYNGKQVGFIMVGKYYNEIQLLTHKTLIKYMGLFILVFLITILISKLFARKVKKAILGMEPEEIAALYKEKKIILNTVSEGIIALNKNNEITEINDNCYKLIDGFSKYKVLKKLLPYIEENKPVEMKEIILQGKKVFVTIQPIMKKGEYLGSVITLMDRNDIRKIAKEITGVDEVVKNLRANVHEFRNNLHVILGLIQLGEYEEARKYILKTQKVHENNSLKFSNVEDYYVRGLLLSRELVAKERGVNFILTEESFLFGNHNYVDSYDIVTILGNLIENAFDSCVCSSSYNKEVEVTLYEDDEKIELQVRDNGKPIDNNIKERIFELGVSSKGEGRGTGLSLVKNRVELYDGCIDIEEFNEEKIFIITILKGEK</sequence>
<keyword evidence="15" id="KW-1185">Reference proteome</keyword>
<accession>A0A0H2YV09</accession>
<dbReference type="SUPFAM" id="SSF103190">
    <property type="entry name" value="Sensory domain-like"/>
    <property type="match status" value="1"/>
</dbReference>
<protein>
    <submittedName>
        <fullName evidence="14">Sensor histidine kinase</fullName>
    </submittedName>
</protein>
<keyword evidence="5 12" id="KW-0812">Transmembrane</keyword>
<keyword evidence="16" id="KW-0862">Zinc</keyword>
<dbReference type="PDB" id="4ONX">
    <property type="method" value="X-ray"/>
    <property type="resolution" value="2.80 A"/>
    <property type="chains" value="A/B/C/D/E/F=30-167"/>
</dbReference>
<keyword evidence="3" id="KW-0597">Phosphoprotein</keyword>
<comment type="subcellular location">
    <subcellularLocation>
        <location evidence="1">Cell membrane</location>
        <topology evidence="1">Multi-pass membrane protein</topology>
    </subcellularLocation>
</comment>
<evidence type="ECO:0000256" key="5">
    <source>
        <dbReference type="ARBA" id="ARBA00022692"/>
    </source>
</evidence>
<evidence type="ECO:0000256" key="7">
    <source>
        <dbReference type="ARBA" id="ARBA00022777"/>
    </source>
</evidence>
<dbReference type="InterPro" id="IPR016120">
    <property type="entry name" value="Sig_transdc_His_kin_SpoOB"/>
</dbReference>
<proteinExistence type="evidence at protein level"/>
<dbReference type="Pfam" id="PF02518">
    <property type="entry name" value="HATPase_c"/>
    <property type="match status" value="1"/>
</dbReference>
<evidence type="ECO:0000313" key="15">
    <source>
        <dbReference type="Proteomes" id="UP000001823"/>
    </source>
</evidence>
<dbReference type="STRING" id="195103.CPF_0511"/>
<dbReference type="Pfam" id="PF14689">
    <property type="entry name" value="SPOB_a"/>
    <property type="match status" value="1"/>
</dbReference>
<keyword evidence="7 14" id="KW-0418">Kinase</keyword>
<dbReference type="Pfam" id="PF17203">
    <property type="entry name" value="sCache_3_2"/>
    <property type="match status" value="1"/>
</dbReference>
<feature type="domain" description="Histidine kinase" evidence="13">
    <location>
        <begin position="407"/>
        <end position="515"/>
    </location>
</feature>
<name>A0A0H2YV09_CLOP1</name>
<evidence type="ECO:0000256" key="4">
    <source>
        <dbReference type="ARBA" id="ARBA00022679"/>
    </source>
</evidence>
<keyword evidence="2" id="KW-1003">Cell membrane</keyword>
<dbReference type="InterPro" id="IPR039506">
    <property type="entry name" value="SPOB_a"/>
</dbReference>
<evidence type="ECO:0000259" key="13">
    <source>
        <dbReference type="PROSITE" id="PS50109"/>
    </source>
</evidence>
<evidence type="ECO:0000313" key="14">
    <source>
        <dbReference type="EMBL" id="ABG84925.1"/>
    </source>
</evidence>
<dbReference type="PROSITE" id="PS50109">
    <property type="entry name" value="HIS_KIN"/>
    <property type="match status" value="1"/>
</dbReference>
<dbReference type="PDBsum" id="4ONX"/>
<dbReference type="Gene3D" id="3.30.565.10">
    <property type="entry name" value="Histidine kinase-like ATPase, C-terminal domain"/>
    <property type="match status" value="1"/>
</dbReference>
<keyword evidence="9 12" id="KW-1133">Transmembrane helix</keyword>
<dbReference type="InterPro" id="IPR029151">
    <property type="entry name" value="Sensor-like_sf"/>
</dbReference>
<feature type="binding site" evidence="16">
    <location>
        <position position="76"/>
    </location>
    <ligand>
        <name>Zn(2+)</name>
        <dbReference type="ChEBI" id="CHEBI:29105"/>
    </ligand>
</feature>
<dbReference type="GO" id="GO:0000155">
    <property type="term" value="F:phosphorelay sensor kinase activity"/>
    <property type="evidence" value="ECO:0007669"/>
    <property type="project" value="InterPro"/>
</dbReference>
<dbReference type="SUPFAM" id="SSF55890">
    <property type="entry name" value="Sporulation response regulatory protein Spo0B"/>
    <property type="match status" value="1"/>
</dbReference>
<keyword evidence="11 12" id="KW-0472">Membrane</keyword>
<dbReference type="PANTHER" id="PTHR43547:SF10">
    <property type="entry name" value="SENSOR HISTIDINE KINASE DCUS"/>
    <property type="match status" value="1"/>
</dbReference>
<evidence type="ECO:0000256" key="12">
    <source>
        <dbReference type="SAM" id="Phobius"/>
    </source>
</evidence>
<evidence type="ECO:0000256" key="6">
    <source>
        <dbReference type="ARBA" id="ARBA00022741"/>
    </source>
</evidence>
<dbReference type="PANTHER" id="PTHR43547">
    <property type="entry name" value="TWO-COMPONENT HISTIDINE KINASE"/>
    <property type="match status" value="1"/>
</dbReference>
<dbReference type="InterPro" id="IPR036890">
    <property type="entry name" value="HATPase_C_sf"/>
</dbReference>
<keyword evidence="8" id="KW-0067">ATP-binding</keyword>
<dbReference type="InterPro" id="IPR003594">
    <property type="entry name" value="HATPase_dom"/>
</dbReference>
<dbReference type="GO" id="GO:0005886">
    <property type="term" value="C:plasma membrane"/>
    <property type="evidence" value="ECO:0007669"/>
    <property type="project" value="UniProtKB-SubCell"/>
</dbReference>
<keyword evidence="6" id="KW-0547">Nucleotide-binding</keyword>
<dbReference type="InterPro" id="IPR033463">
    <property type="entry name" value="sCache_3"/>
</dbReference>
<dbReference type="Gene3D" id="3.30.450.20">
    <property type="entry name" value="PAS domain"/>
    <property type="match status" value="2"/>
</dbReference>
<keyword evidence="16" id="KW-0479">Metal-binding</keyword>
<dbReference type="GO" id="GO:0046872">
    <property type="term" value="F:metal ion binding"/>
    <property type="evidence" value="ECO:0007669"/>
    <property type="project" value="UniProtKB-KW"/>
</dbReference>
<evidence type="ECO:0000256" key="1">
    <source>
        <dbReference type="ARBA" id="ARBA00004651"/>
    </source>
</evidence>
<dbReference type="RefSeq" id="WP_011590236.1">
    <property type="nucleotide sequence ID" value="NC_008261.1"/>
</dbReference>
<dbReference type="PaxDb" id="195103-CPF_0511"/>
<feature type="transmembrane region" description="Helical" evidence="12">
    <location>
        <begin position="169"/>
        <end position="191"/>
    </location>
</feature>
<keyword evidence="10" id="KW-0902">Two-component regulatory system</keyword>
<evidence type="ECO:0000256" key="11">
    <source>
        <dbReference type="ARBA" id="ARBA00023136"/>
    </source>
</evidence>
<dbReference type="EvolutionaryTrace" id="A0A0H2YV09"/>
<dbReference type="eggNOG" id="COG3290">
    <property type="taxonomic scope" value="Bacteria"/>
</dbReference>
<evidence type="ECO:0000256" key="8">
    <source>
        <dbReference type="ARBA" id="ARBA00022840"/>
    </source>
</evidence>
<dbReference type="GO" id="GO:0005524">
    <property type="term" value="F:ATP binding"/>
    <property type="evidence" value="ECO:0007669"/>
    <property type="project" value="UniProtKB-KW"/>
</dbReference>
<dbReference type="AlphaFoldDB" id="A0A0H2YV09"/>
<evidence type="ECO:0000256" key="3">
    <source>
        <dbReference type="ARBA" id="ARBA00022553"/>
    </source>
</evidence>
<reference evidence="14 15" key="1">
    <citation type="journal article" date="2006" name="Genome Res.">
        <title>Skewed genomic variability in strains of the toxigenic bacterial pathogen, Clostridium perfringens.</title>
        <authorList>
            <person name="Myers G.S."/>
            <person name="Rasko D.A."/>
            <person name="Cheung J.K."/>
            <person name="Ravel J."/>
            <person name="Seshadri R."/>
            <person name="Deboy R.T."/>
            <person name="Ren Q."/>
            <person name="Varga J."/>
            <person name="Awad M.M."/>
            <person name="Brinkac L.M."/>
            <person name="Daugherty S.C."/>
            <person name="Haft D.H."/>
            <person name="Dodson R.J."/>
            <person name="Madupu R."/>
            <person name="Nelson W.C."/>
            <person name="Rosovitz M.J."/>
            <person name="Sullivan S.A."/>
            <person name="Khouri H."/>
            <person name="Dimitrov G.I."/>
            <person name="Watkins K.L."/>
            <person name="Mulligan S."/>
            <person name="Benton J."/>
            <person name="Radune D."/>
            <person name="Fisher D.J."/>
            <person name="Atkins H.S."/>
            <person name="Hiscox T."/>
            <person name="Jost B.H."/>
            <person name="Billington S.J."/>
            <person name="Songer J.G."/>
            <person name="McClane B.A."/>
            <person name="Titball R.W."/>
            <person name="Rood J.I."/>
            <person name="Melville S.B."/>
            <person name="Paulsen I.T."/>
        </authorList>
    </citation>
    <scope>NUCLEOTIDE SEQUENCE [LARGE SCALE GENOMIC DNA]</scope>
    <source>
        <strain evidence="15">ATCC 13124 / DSM 756 / JCM 1290 / NCIMB 6125 / NCTC 8237 / S 107 / Type A</strain>
    </source>
</reference>
<dbReference type="HOGENOM" id="CLU_020211_11_2_9"/>
<dbReference type="SMR" id="A0A0H2YV09"/>
<dbReference type="SMART" id="SM00387">
    <property type="entry name" value="HATPase_c"/>
    <property type="match status" value="1"/>
</dbReference>
<evidence type="ECO:0000256" key="10">
    <source>
        <dbReference type="ARBA" id="ARBA00023012"/>
    </source>
</evidence>
<dbReference type="KEGG" id="cpf:CPF_0511"/>
<gene>
    <name evidence="14" type="ordered locus">CPF_0511</name>
</gene>
<dbReference type="Gene3D" id="1.10.287.130">
    <property type="match status" value="1"/>
</dbReference>
<evidence type="ECO:0000256" key="9">
    <source>
        <dbReference type="ARBA" id="ARBA00022989"/>
    </source>
</evidence>
<reference evidence="16" key="2">
    <citation type="submission" date="2014-01" db="PDB data bank">
        <title>2.8 Angstrom Crystal Structure of Sensor Domain of Histidine Kinase from Clostridium perfringens.</title>
        <authorList>
            <consortium name="Center for Structural Genomics of Infectious Diseases (CSGID)"/>
            <person name="Minasov G."/>
            <person name="Halavaty A."/>
            <person name="Shuvalova L."/>
            <person name="Dubrovska I."/>
            <person name="Winsor J."/>
            <person name="Kwon K."/>
            <person name="Shatsman S."/>
            <person name="Anderson W.F."/>
        </authorList>
    </citation>
    <scope>X-RAY CRYSTALLOGRAPHY (2.80 ANGSTROMS) OF 30-167 IN COMPLEX WITH ZN(2+)</scope>
</reference>